<dbReference type="EMBL" id="CM044702">
    <property type="protein sequence ID" value="KAI5678700.1"/>
    <property type="molecule type" value="Genomic_DNA"/>
</dbReference>
<keyword evidence="2" id="KW-1185">Reference proteome</keyword>
<comment type="caution">
    <text evidence="1">The sequence shown here is derived from an EMBL/GenBank/DDBJ whole genome shotgun (WGS) entry which is preliminary data.</text>
</comment>
<accession>A0ACC0C1C2</accession>
<proteinExistence type="predicted"/>
<evidence type="ECO:0000313" key="2">
    <source>
        <dbReference type="Proteomes" id="UP001060085"/>
    </source>
</evidence>
<name>A0ACC0C1C2_CATRO</name>
<sequence length="97" mass="10673">MAGSFFLPSSSSSSWRIFYICFIAFILLNGSCFESRPVAVEKKGSSAVTVTVTPLELLKIYQENHKHRKGFMVFNVLPKGTPVPPSGPSKRHNSLGN</sequence>
<evidence type="ECO:0000313" key="1">
    <source>
        <dbReference type="EMBL" id="KAI5678700.1"/>
    </source>
</evidence>
<organism evidence="1 2">
    <name type="scientific">Catharanthus roseus</name>
    <name type="common">Madagascar periwinkle</name>
    <name type="synonym">Vinca rosea</name>
    <dbReference type="NCBI Taxonomy" id="4058"/>
    <lineage>
        <taxon>Eukaryota</taxon>
        <taxon>Viridiplantae</taxon>
        <taxon>Streptophyta</taxon>
        <taxon>Embryophyta</taxon>
        <taxon>Tracheophyta</taxon>
        <taxon>Spermatophyta</taxon>
        <taxon>Magnoliopsida</taxon>
        <taxon>eudicotyledons</taxon>
        <taxon>Gunneridae</taxon>
        <taxon>Pentapetalae</taxon>
        <taxon>asterids</taxon>
        <taxon>lamiids</taxon>
        <taxon>Gentianales</taxon>
        <taxon>Apocynaceae</taxon>
        <taxon>Rauvolfioideae</taxon>
        <taxon>Vinceae</taxon>
        <taxon>Catharanthinae</taxon>
        <taxon>Catharanthus</taxon>
    </lineage>
</organism>
<dbReference type="Proteomes" id="UP001060085">
    <property type="component" value="Linkage Group LG02"/>
</dbReference>
<reference evidence="2" key="1">
    <citation type="journal article" date="2023" name="Nat. Plants">
        <title>Single-cell RNA sequencing provides a high-resolution roadmap for understanding the multicellular compartmentation of specialized metabolism.</title>
        <authorList>
            <person name="Sun S."/>
            <person name="Shen X."/>
            <person name="Li Y."/>
            <person name="Li Y."/>
            <person name="Wang S."/>
            <person name="Li R."/>
            <person name="Zhang H."/>
            <person name="Shen G."/>
            <person name="Guo B."/>
            <person name="Wei J."/>
            <person name="Xu J."/>
            <person name="St-Pierre B."/>
            <person name="Chen S."/>
            <person name="Sun C."/>
        </authorList>
    </citation>
    <scope>NUCLEOTIDE SEQUENCE [LARGE SCALE GENOMIC DNA]</scope>
</reference>
<protein>
    <submittedName>
        <fullName evidence="1">Uncharacterized protein</fullName>
    </submittedName>
</protein>
<gene>
    <name evidence="1" type="ORF">M9H77_09650</name>
</gene>